<dbReference type="AlphaFoldDB" id="A0A2Z1TLJ0"/>
<dbReference type="CDD" id="cd00086">
    <property type="entry name" value="homeodomain"/>
    <property type="match status" value="1"/>
</dbReference>
<protein>
    <submittedName>
        <fullName evidence="10">Labial homeobox protein</fullName>
    </submittedName>
</protein>
<evidence type="ECO:0000256" key="7">
    <source>
        <dbReference type="RuleBase" id="RU000682"/>
    </source>
</evidence>
<dbReference type="InterPro" id="IPR001356">
    <property type="entry name" value="HD"/>
</dbReference>
<feature type="region of interest" description="Disordered" evidence="8">
    <location>
        <begin position="134"/>
        <end position="181"/>
    </location>
</feature>
<dbReference type="PRINTS" id="PR00031">
    <property type="entry name" value="HTHREPRESSR"/>
</dbReference>
<dbReference type="PROSITE" id="PS50071">
    <property type="entry name" value="HOMEOBOX_2"/>
    <property type="match status" value="1"/>
</dbReference>
<evidence type="ECO:0000313" key="10">
    <source>
        <dbReference type="EMBL" id="ANO46564.1"/>
    </source>
</evidence>
<feature type="DNA-binding region" description="Homeobox" evidence="6">
    <location>
        <begin position="245"/>
        <end position="304"/>
    </location>
</feature>
<dbReference type="GO" id="GO:0000978">
    <property type="term" value="F:RNA polymerase II cis-regulatory region sequence-specific DNA binding"/>
    <property type="evidence" value="ECO:0007669"/>
    <property type="project" value="TreeGrafter"/>
</dbReference>
<evidence type="ECO:0000256" key="8">
    <source>
        <dbReference type="SAM" id="MobiDB-lite"/>
    </source>
</evidence>
<dbReference type="PROSITE" id="PS00027">
    <property type="entry name" value="HOMEOBOX_1"/>
    <property type="match status" value="1"/>
</dbReference>
<dbReference type="InterPro" id="IPR017970">
    <property type="entry name" value="Homeobox_CS"/>
</dbReference>
<organism evidence="10">
    <name type="scientific">Novocrania anomala</name>
    <dbReference type="NCBI Taxonomy" id="317945"/>
    <lineage>
        <taxon>Eukaryota</taxon>
        <taxon>Metazoa</taxon>
        <taxon>Spiralia</taxon>
        <taxon>Lophotrochozoa</taxon>
        <taxon>Brachiopoda</taxon>
        <taxon>Craniiformea</taxon>
        <taxon>Craniata</taxon>
        <taxon>Craniida</taxon>
        <taxon>Cranioidea</taxon>
        <taxon>Craniidae</taxon>
        <taxon>Novocrania</taxon>
    </lineage>
</organism>
<evidence type="ECO:0000259" key="9">
    <source>
        <dbReference type="PROSITE" id="PS50071"/>
    </source>
</evidence>
<dbReference type="InterPro" id="IPR020479">
    <property type="entry name" value="HD_metazoa"/>
</dbReference>
<reference evidence="10" key="1">
    <citation type="journal article" date="2016" name="J. Anim. Genet.">
        <title>Brachiopods possess a split Hox cluster with signs of spatial, but not temporal collinearity.</title>
        <authorList>
            <person name="Schiemann S.M."/>
            <person name="Martin-Duran J.M."/>
            <person name="Borve A."/>
            <person name="Vellutini B.C."/>
            <person name="Passamaneck Y.J."/>
            <person name="Hejnol A."/>
        </authorList>
    </citation>
    <scope>NUCLEOTIDE SEQUENCE</scope>
</reference>
<dbReference type="EMBL" id="KX372756">
    <property type="protein sequence ID" value="ANO46564.1"/>
    <property type="molecule type" value="mRNA"/>
</dbReference>
<accession>A0A2Z1TLJ0</accession>
<comment type="subcellular location">
    <subcellularLocation>
        <location evidence="1 6 7">Nucleus</location>
    </subcellularLocation>
</comment>
<dbReference type="InterPro" id="IPR046327">
    <property type="entry name" value="HXA1/B1/D1"/>
</dbReference>
<evidence type="ECO:0000256" key="4">
    <source>
        <dbReference type="ARBA" id="ARBA00023155"/>
    </source>
</evidence>
<feature type="compositionally biased region" description="Polar residues" evidence="8">
    <location>
        <begin position="151"/>
        <end position="164"/>
    </location>
</feature>
<feature type="domain" description="Homeobox" evidence="9">
    <location>
        <begin position="243"/>
        <end position="303"/>
    </location>
</feature>
<dbReference type="Pfam" id="PF00046">
    <property type="entry name" value="Homeodomain"/>
    <property type="match status" value="1"/>
</dbReference>
<dbReference type="PRINTS" id="PR00024">
    <property type="entry name" value="HOMEOBOX"/>
</dbReference>
<keyword evidence="5 6" id="KW-0539">Nucleus</keyword>
<name>A0A2Z1TLJ0_9BILA</name>
<dbReference type="GO" id="GO:0000981">
    <property type="term" value="F:DNA-binding transcription factor activity, RNA polymerase II-specific"/>
    <property type="evidence" value="ECO:0007669"/>
    <property type="project" value="InterPro"/>
</dbReference>
<dbReference type="FunFam" id="1.10.10.60:FF:000113">
    <property type="entry name" value="homeobox protein Hox-B1"/>
    <property type="match status" value="1"/>
</dbReference>
<evidence type="ECO:0000256" key="3">
    <source>
        <dbReference type="ARBA" id="ARBA00023125"/>
    </source>
</evidence>
<keyword evidence="3 6" id="KW-0238">DNA-binding</keyword>
<evidence type="ECO:0000256" key="6">
    <source>
        <dbReference type="PROSITE-ProRule" id="PRU00108"/>
    </source>
</evidence>
<dbReference type="InterPro" id="IPR000047">
    <property type="entry name" value="HTH_motif"/>
</dbReference>
<dbReference type="SUPFAM" id="SSF46689">
    <property type="entry name" value="Homeodomain-like"/>
    <property type="match status" value="1"/>
</dbReference>
<dbReference type="GO" id="GO:0005634">
    <property type="term" value="C:nucleus"/>
    <property type="evidence" value="ECO:0007669"/>
    <property type="project" value="UniProtKB-SubCell"/>
</dbReference>
<evidence type="ECO:0000256" key="5">
    <source>
        <dbReference type="ARBA" id="ARBA00023242"/>
    </source>
</evidence>
<dbReference type="PANTHER" id="PTHR45946">
    <property type="entry name" value="HOMEOBOX PROTEIN ROUGH-RELATED"/>
    <property type="match status" value="1"/>
</dbReference>
<dbReference type="Gene3D" id="1.10.10.60">
    <property type="entry name" value="Homeodomain-like"/>
    <property type="match status" value="1"/>
</dbReference>
<dbReference type="InterPro" id="IPR009057">
    <property type="entry name" value="Homeodomain-like_sf"/>
</dbReference>
<feature type="compositionally biased region" description="Low complexity" evidence="8">
    <location>
        <begin position="136"/>
        <end position="147"/>
    </location>
</feature>
<keyword evidence="2" id="KW-0217">Developmental protein</keyword>
<proteinExistence type="evidence at transcript level"/>
<evidence type="ECO:0000256" key="1">
    <source>
        <dbReference type="ARBA" id="ARBA00004123"/>
    </source>
</evidence>
<dbReference type="PANTHER" id="PTHR45946:SF4">
    <property type="entry name" value="HOMEOBOX PROTEIN ROUGH-RELATED"/>
    <property type="match status" value="1"/>
</dbReference>
<sequence>MNSENDYTICNLDNNTYIINGSPVSQTILNGSENYPGYYTTVAPQHLNNGSAIVDTGQGNYHSATLEQVGVQVSRTTGEIPSPVYHAATTLAFAHAASLGTEYDCLRKRHEQSSNQELYTDFYSGSILTTASIANGHGHSPSESGGHLCSEESNGQYATYSNGYRSHAPLPSPGHGELTGTEYFGSHQCGLNPELDGDSGQDSLPAVTYKWMQVKRSAPKTTTQPPPQPAAKQPRDYSCNGANAPNMGRTNFSNKQLTELEKEFHFNKYLTRARRIEIAAALGLNETQVKIWFQNRRMKQKKRLKEGGSMTSSTFVDQ</sequence>
<keyword evidence="4 6" id="KW-0371">Homeobox</keyword>
<evidence type="ECO:0000256" key="2">
    <source>
        <dbReference type="ARBA" id="ARBA00022473"/>
    </source>
</evidence>
<feature type="region of interest" description="Disordered" evidence="8">
    <location>
        <begin position="216"/>
        <end position="240"/>
    </location>
</feature>
<dbReference type="SMART" id="SM00389">
    <property type="entry name" value="HOX"/>
    <property type="match status" value="1"/>
</dbReference>